<dbReference type="EMBL" id="JTHE02000003">
    <property type="protein sequence ID" value="NEV68153.1"/>
    <property type="molecule type" value="Genomic_DNA"/>
</dbReference>
<protein>
    <submittedName>
        <fullName evidence="1">Uncharacterized protein</fullName>
    </submittedName>
</protein>
<accession>A0A0C1V769</accession>
<reference evidence="1" key="2">
    <citation type="journal article" date="2015" name="Genome Announc.">
        <title>Draft Genome Sequence of Filamentous Marine Cyanobacterium Lyngbya confervoides Strain BDU141951.</title>
        <authorList>
            <person name="Chandrababunaidu M.M."/>
            <person name="Sen D."/>
            <person name="Tripathy S."/>
        </authorList>
    </citation>
    <scope>NUCLEOTIDE SEQUENCE</scope>
    <source>
        <strain evidence="1">BDU141951</strain>
    </source>
</reference>
<organism evidence="1">
    <name type="scientific">Lyngbya confervoides BDU141951</name>
    <dbReference type="NCBI Taxonomy" id="1574623"/>
    <lineage>
        <taxon>Bacteria</taxon>
        <taxon>Bacillati</taxon>
        <taxon>Cyanobacteriota</taxon>
        <taxon>Cyanophyceae</taxon>
        <taxon>Oscillatoriophycideae</taxon>
        <taxon>Oscillatoriales</taxon>
        <taxon>Microcoleaceae</taxon>
        <taxon>Lyngbya</taxon>
    </lineage>
</organism>
<evidence type="ECO:0000313" key="1">
    <source>
        <dbReference type="EMBL" id="NEV68153.1"/>
    </source>
</evidence>
<comment type="caution">
    <text evidence="1">The sequence shown here is derived from an EMBL/GenBank/DDBJ whole genome shotgun (WGS) entry which is preliminary data.</text>
</comment>
<proteinExistence type="predicted"/>
<gene>
    <name evidence="1" type="ORF">QQ91_013630</name>
</gene>
<name>A0A0C1V769_9CYAN</name>
<reference evidence="1" key="3">
    <citation type="submission" date="2020-02" db="EMBL/GenBank/DDBJ databases">
        <authorList>
            <person name="Sarangi A.N."/>
            <person name="Ghosh S."/>
            <person name="Mukherjee M."/>
            <person name="Tripathy S."/>
        </authorList>
    </citation>
    <scope>NUCLEOTIDE SEQUENCE</scope>
    <source>
        <strain evidence="1">BDU141951</strain>
    </source>
</reference>
<sequence>MDKYFFVARGIKNGQEEISEQEYISLKRAKDFLFKAMSIEEHFNSVIENYIELEKDFYGCSLRNVVFCEGLNMSLSDDEQWCRSVEKIYFMNRRVINLLAVGFLYVEHLKHSIHSIYNRENRNYNLVKSLTQSEYDGEDPGYRVMCAFRNHCQHYDIPFQMLNQNFKRVEAKSGVFNKYVFSLKIRVDELRKNKKFKKETLSELNEMGNEIDLLPLIRGYLRSLWKIHEQTRKSLRADLNLCESKVSSRIDNYKGRMGFYSSTKVTRYDALGSVVESEEIFDFFSRRRNELEMKNNNFDFFRKSFISNESPRID</sequence>
<dbReference type="AlphaFoldDB" id="A0A0C1V769"/>
<reference evidence="1" key="1">
    <citation type="submission" date="2014-11" db="EMBL/GenBank/DDBJ databases">
        <authorList>
            <person name="Malar M.C."/>
            <person name="Sen D."/>
            <person name="Tripathy S."/>
        </authorList>
    </citation>
    <scope>NUCLEOTIDE SEQUENCE</scope>
    <source>
        <strain evidence="1">BDU141951</strain>
    </source>
</reference>